<keyword evidence="3" id="KW-0804">Transcription</keyword>
<evidence type="ECO:0000313" key="6">
    <source>
        <dbReference type="EMBL" id="RGE64732.1"/>
    </source>
</evidence>
<reference evidence="5 8" key="1">
    <citation type="submission" date="2018-08" db="EMBL/GenBank/DDBJ databases">
        <title>A genome reference for cultivated species of the human gut microbiota.</title>
        <authorList>
            <person name="Zou Y."/>
            <person name="Xue W."/>
            <person name="Luo G."/>
        </authorList>
    </citation>
    <scope>NUCLEOTIDE SEQUENCE [LARGE SCALE GENOMIC DNA]</scope>
    <source>
        <strain evidence="6 8">AF26-4BH</strain>
        <strain evidence="5">TF05-5AC</strain>
    </source>
</reference>
<dbReference type="InterPro" id="IPR000835">
    <property type="entry name" value="HTH_MarR-typ"/>
</dbReference>
<proteinExistence type="predicted"/>
<evidence type="ECO:0000313" key="7">
    <source>
        <dbReference type="Proteomes" id="UP000260812"/>
    </source>
</evidence>
<accession>A0A3E3I9A7</accession>
<protein>
    <submittedName>
        <fullName evidence="5">MarR family transcriptional regulator</fullName>
    </submittedName>
</protein>
<dbReference type="PANTHER" id="PTHR42756:SF1">
    <property type="entry name" value="TRANSCRIPTIONAL REPRESSOR OF EMRAB OPERON"/>
    <property type="match status" value="1"/>
</dbReference>
<dbReference type="RefSeq" id="WP_021634485.1">
    <property type="nucleotide sequence ID" value="NZ_JBKUNB010000001.1"/>
</dbReference>
<dbReference type="GO" id="GO:0003677">
    <property type="term" value="F:DNA binding"/>
    <property type="evidence" value="ECO:0007669"/>
    <property type="project" value="UniProtKB-KW"/>
</dbReference>
<evidence type="ECO:0000256" key="1">
    <source>
        <dbReference type="ARBA" id="ARBA00023015"/>
    </source>
</evidence>
<organism evidence="5 7">
    <name type="scientific">Eisenbergiella massiliensis</name>
    <dbReference type="NCBI Taxonomy" id="1720294"/>
    <lineage>
        <taxon>Bacteria</taxon>
        <taxon>Bacillati</taxon>
        <taxon>Bacillota</taxon>
        <taxon>Clostridia</taxon>
        <taxon>Lachnospirales</taxon>
        <taxon>Lachnospiraceae</taxon>
        <taxon>Eisenbergiella</taxon>
    </lineage>
</organism>
<dbReference type="Pfam" id="PF12802">
    <property type="entry name" value="MarR_2"/>
    <property type="match status" value="1"/>
</dbReference>
<dbReference type="SUPFAM" id="SSF46785">
    <property type="entry name" value="Winged helix' DNA-binding domain"/>
    <property type="match status" value="1"/>
</dbReference>
<evidence type="ECO:0000313" key="8">
    <source>
        <dbReference type="Proteomes" id="UP000261166"/>
    </source>
</evidence>
<dbReference type="SMART" id="SM00347">
    <property type="entry name" value="HTH_MARR"/>
    <property type="match status" value="1"/>
</dbReference>
<keyword evidence="2" id="KW-0238">DNA-binding</keyword>
<dbReference type="GeneID" id="97986572"/>
<sequence>MDTLKKQIMEINQLCNESDGLYHDIAQSYGLSDSIYWILYILYYNDCPVSQTELCSNWYYSKQTVNSSISAMTKKGWIMLETVPKTRNRKNIVLTEAGRIFCAKVIGETYEVEKAAFSRITEEERELFLLLFRKTNKYMREEYEKRYSSSQE</sequence>
<dbReference type="Gene3D" id="1.10.10.10">
    <property type="entry name" value="Winged helix-like DNA-binding domain superfamily/Winged helix DNA-binding domain"/>
    <property type="match status" value="1"/>
</dbReference>
<evidence type="ECO:0000259" key="4">
    <source>
        <dbReference type="PROSITE" id="PS50995"/>
    </source>
</evidence>
<keyword evidence="1" id="KW-0805">Transcription regulation</keyword>
<dbReference type="AlphaFoldDB" id="A0A3E3I9A7"/>
<gene>
    <name evidence="6" type="ORF">DWY69_26455</name>
    <name evidence="5" type="ORF">DXC51_06685</name>
</gene>
<comment type="caution">
    <text evidence="5">The sequence shown here is derived from an EMBL/GenBank/DDBJ whole genome shotgun (WGS) entry which is preliminary data.</text>
</comment>
<dbReference type="InterPro" id="IPR036390">
    <property type="entry name" value="WH_DNA-bd_sf"/>
</dbReference>
<evidence type="ECO:0000256" key="2">
    <source>
        <dbReference type="ARBA" id="ARBA00023125"/>
    </source>
</evidence>
<dbReference type="OrthoDB" id="3231996at2"/>
<feature type="domain" description="HTH marR-type" evidence="4">
    <location>
        <begin position="1"/>
        <end position="137"/>
    </location>
</feature>
<keyword evidence="7" id="KW-1185">Reference proteome</keyword>
<dbReference type="Proteomes" id="UP000260812">
    <property type="component" value="Unassembled WGS sequence"/>
</dbReference>
<dbReference type="EMBL" id="QVLV01000003">
    <property type="protein sequence ID" value="RGE63621.1"/>
    <property type="molecule type" value="Genomic_DNA"/>
</dbReference>
<dbReference type="Proteomes" id="UP000261166">
    <property type="component" value="Unassembled WGS sequence"/>
</dbReference>
<dbReference type="GO" id="GO:0003700">
    <property type="term" value="F:DNA-binding transcription factor activity"/>
    <property type="evidence" value="ECO:0007669"/>
    <property type="project" value="InterPro"/>
</dbReference>
<evidence type="ECO:0000313" key="5">
    <source>
        <dbReference type="EMBL" id="RGE63621.1"/>
    </source>
</evidence>
<evidence type="ECO:0000256" key="3">
    <source>
        <dbReference type="ARBA" id="ARBA00023163"/>
    </source>
</evidence>
<dbReference type="InterPro" id="IPR036388">
    <property type="entry name" value="WH-like_DNA-bd_sf"/>
</dbReference>
<name>A0A3E3I9A7_9FIRM</name>
<dbReference type="EMBL" id="QVLU01000037">
    <property type="protein sequence ID" value="RGE64732.1"/>
    <property type="molecule type" value="Genomic_DNA"/>
</dbReference>
<dbReference type="PANTHER" id="PTHR42756">
    <property type="entry name" value="TRANSCRIPTIONAL REGULATOR, MARR"/>
    <property type="match status" value="1"/>
</dbReference>
<dbReference type="PROSITE" id="PS50995">
    <property type="entry name" value="HTH_MARR_2"/>
    <property type="match status" value="1"/>
</dbReference>